<comment type="caution">
    <text evidence="1">The sequence shown here is derived from an EMBL/GenBank/DDBJ whole genome shotgun (WGS) entry which is preliminary data.</text>
</comment>
<dbReference type="Proteomes" id="UP000789366">
    <property type="component" value="Unassembled WGS sequence"/>
</dbReference>
<protein>
    <submittedName>
        <fullName evidence="1">15637_t:CDS:1</fullName>
    </submittedName>
</protein>
<name>A0ACA9NV86_9GLOM</name>
<dbReference type="EMBL" id="CAJVPW010017450">
    <property type="protein sequence ID" value="CAG8676736.1"/>
    <property type="molecule type" value="Genomic_DNA"/>
</dbReference>
<evidence type="ECO:0000313" key="1">
    <source>
        <dbReference type="EMBL" id="CAG8676736.1"/>
    </source>
</evidence>
<accession>A0ACA9NV86</accession>
<feature type="non-terminal residue" evidence="1">
    <location>
        <position position="191"/>
    </location>
</feature>
<organism evidence="1 2">
    <name type="scientific">Cetraspora pellucida</name>
    <dbReference type="NCBI Taxonomy" id="1433469"/>
    <lineage>
        <taxon>Eukaryota</taxon>
        <taxon>Fungi</taxon>
        <taxon>Fungi incertae sedis</taxon>
        <taxon>Mucoromycota</taxon>
        <taxon>Glomeromycotina</taxon>
        <taxon>Glomeromycetes</taxon>
        <taxon>Diversisporales</taxon>
        <taxon>Gigasporaceae</taxon>
        <taxon>Cetraspora</taxon>
    </lineage>
</organism>
<keyword evidence="2" id="KW-1185">Reference proteome</keyword>
<sequence>MYQPPHIHPPSSPIDTYSSPRNILRFRDFHARHFTQKNFFLHALNPNPWPLWGTTEGSENGEQRPDEEAISMFRFSELRKQQRNFFRNLLYIGSLAVYDKIYYKVVAETNPSSASQSQSSEKFNDSSTPMYLTSEPDPSLISPTNLTTVELQQLYGDSYPTITILEAAVNSAYVQSCKIDKDHDDGNRNEI</sequence>
<proteinExistence type="predicted"/>
<reference evidence="1" key="1">
    <citation type="submission" date="2021-06" db="EMBL/GenBank/DDBJ databases">
        <authorList>
            <person name="Kallberg Y."/>
            <person name="Tangrot J."/>
            <person name="Rosling A."/>
        </authorList>
    </citation>
    <scope>NUCLEOTIDE SEQUENCE</scope>
    <source>
        <strain evidence="1">28 12/20/2015</strain>
    </source>
</reference>
<evidence type="ECO:0000313" key="2">
    <source>
        <dbReference type="Proteomes" id="UP000789366"/>
    </source>
</evidence>
<gene>
    <name evidence="1" type="ORF">SPELUC_LOCUS9942</name>
</gene>